<organism evidence="7 8">
    <name type="scientific">Blastochloris tepida</name>
    <dbReference type="NCBI Taxonomy" id="2233851"/>
    <lineage>
        <taxon>Bacteria</taxon>
        <taxon>Pseudomonadati</taxon>
        <taxon>Pseudomonadota</taxon>
        <taxon>Alphaproteobacteria</taxon>
        <taxon>Hyphomicrobiales</taxon>
        <taxon>Blastochloridaceae</taxon>
        <taxon>Blastochloris</taxon>
    </lineage>
</organism>
<name>A0A348G0P8_9HYPH</name>
<proteinExistence type="predicted"/>
<reference evidence="7 8" key="1">
    <citation type="submission" date="2018-08" db="EMBL/GenBank/DDBJ databases">
        <title>Complete genome sequencing of Blastochloris tepida GI.</title>
        <authorList>
            <person name="Tsukatani Y."/>
            <person name="Mori H."/>
        </authorList>
    </citation>
    <scope>NUCLEOTIDE SEQUENCE [LARGE SCALE GENOMIC DNA]</scope>
    <source>
        <strain evidence="7 8">GI</strain>
    </source>
</reference>
<protein>
    <recommendedName>
        <fullName evidence="6">PNPLA domain-containing protein</fullName>
    </recommendedName>
</protein>
<dbReference type="Gene3D" id="3.40.1090.10">
    <property type="entry name" value="Cytosolic phospholipase A2 catalytic domain"/>
    <property type="match status" value="2"/>
</dbReference>
<feature type="domain" description="PNPLA" evidence="6">
    <location>
        <begin position="48"/>
        <end position="207"/>
    </location>
</feature>
<dbReference type="PANTHER" id="PTHR14226">
    <property type="entry name" value="NEUROPATHY TARGET ESTERASE/SWISS CHEESE D.MELANOGASTER"/>
    <property type="match status" value="1"/>
</dbReference>
<feature type="short sequence motif" description="DGA/G" evidence="4">
    <location>
        <begin position="194"/>
        <end position="196"/>
    </location>
</feature>
<accession>A0A348G0P8</accession>
<evidence type="ECO:0000256" key="5">
    <source>
        <dbReference type="SAM" id="MobiDB-lite"/>
    </source>
</evidence>
<dbReference type="InterPro" id="IPR002641">
    <property type="entry name" value="PNPLA_dom"/>
</dbReference>
<dbReference type="OrthoDB" id="5290098at2"/>
<dbReference type="GO" id="GO:0016042">
    <property type="term" value="P:lipid catabolic process"/>
    <property type="evidence" value="ECO:0007669"/>
    <property type="project" value="UniProtKB-UniRule"/>
</dbReference>
<dbReference type="EMBL" id="AP018907">
    <property type="protein sequence ID" value="BBF93131.1"/>
    <property type="molecule type" value="Genomic_DNA"/>
</dbReference>
<dbReference type="Pfam" id="PF01734">
    <property type="entry name" value="Patatin"/>
    <property type="match status" value="1"/>
</dbReference>
<keyword evidence="8" id="KW-1185">Reference proteome</keyword>
<dbReference type="RefSeq" id="WP_126399516.1">
    <property type="nucleotide sequence ID" value="NZ_AP018907.1"/>
</dbReference>
<evidence type="ECO:0000313" key="8">
    <source>
        <dbReference type="Proteomes" id="UP000266934"/>
    </source>
</evidence>
<keyword evidence="3 4" id="KW-0443">Lipid metabolism</keyword>
<comment type="caution">
    <text evidence="4">Lacks conserved residue(s) required for the propagation of feature annotation.</text>
</comment>
<keyword evidence="2 4" id="KW-0442">Lipid degradation</keyword>
<feature type="active site" description="Nucleophile" evidence="4">
    <location>
        <position position="81"/>
    </location>
</feature>
<dbReference type="PANTHER" id="PTHR14226:SF76">
    <property type="entry name" value="NTE FAMILY PROTEIN RSSA"/>
    <property type="match status" value="1"/>
</dbReference>
<keyword evidence="1 4" id="KW-0378">Hydrolase</keyword>
<dbReference type="PROSITE" id="PS51635">
    <property type="entry name" value="PNPLA"/>
    <property type="match status" value="1"/>
</dbReference>
<gene>
    <name evidence="7" type="ORF">BLTE_18160</name>
</gene>
<dbReference type="InterPro" id="IPR050301">
    <property type="entry name" value="NTE"/>
</dbReference>
<evidence type="ECO:0000256" key="1">
    <source>
        <dbReference type="ARBA" id="ARBA00022801"/>
    </source>
</evidence>
<dbReference type="KEGG" id="blag:BLTE_18160"/>
<feature type="region of interest" description="Disordered" evidence="5">
    <location>
        <begin position="23"/>
        <end position="45"/>
    </location>
</feature>
<dbReference type="SUPFAM" id="SSF52151">
    <property type="entry name" value="FabD/lysophospholipase-like"/>
    <property type="match status" value="1"/>
</dbReference>
<evidence type="ECO:0000256" key="2">
    <source>
        <dbReference type="ARBA" id="ARBA00022963"/>
    </source>
</evidence>
<evidence type="ECO:0000256" key="3">
    <source>
        <dbReference type="ARBA" id="ARBA00023098"/>
    </source>
</evidence>
<dbReference type="Proteomes" id="UP000266934">
    <property type="component" value="Chromosome"/>
</dbReference>
<evidence type="ECO:0000259" key="6">
    <source>
        <dbReference type="PROSITE" id="PS51635"/>
    </source>
</evidence>
<feature type="short sequence motif" description="GXSXG" evidence="4">
    <location>
        <begin position="79"/>
        <end position="83"/>
    </location>
</feature>
<feature type="active site" description="Proton acceptor" evidence="4">
    <location>
        <position position="194"/>
    </location>
</feature>
<sequence length="345" mass="36755">MDAERDLNRLRPRRRAFFSIMRRGRARPAPPEEPPRAEPRRPRPTLGLVLGGGAARGLAHIGVLNTLAEAGIMPDVIAGTSIGAVVGGCHACGKLEAIETWARRLNRRRLLGLMDVSLAGGLVSGERLARLLVREIGDLDIESLPCTFAAIATELGTGNEVWLTRGGLVPAMRASYALPGVFPPVRIAGRWLVDGALVDPVPVSAARALGARLVIAVNLNTETLGGRGGVVPAFGTDGTEGGEKVRRRQQRASTFRQDRLTRRRLLETQSGVPGLPTVMVEAYSVMQDRISRSRLAGDPPDVLIGPKVGRIGLFDFHRAAETIEAGRIATEAALPDIKAALAALA</sequence>
<evidence type="ECO:0000313" key="7">
    <source>
        <dbReference type="EMBL" id="BBF93131.1"/>
    </source>
</evidence>
<evidence type="ECO:0000256" key="4">
    <source>
        <dbReference type="PROSITE-ProRule" id="PRU01161"/>
    </source>
</evidence>
<dbReference type="InterPro" id="IPR016035">
    <property type="entry name" value="Acyl_Trfase/lysoPLipase"/>
</dbReference>
<dbReference type="GO" id="GO:0016787">
    <property type="term" value="F:hydrolase activity"/>
    <property type="evidence" value="ECO:0007669"/>
    <property type="project" value="UniProtKB-UniRule"/>
</dbReference>
<dbReference type="AlphaFoldDB" id="A0A348G0P8"/>